<evidence type="ECO:0000256" key="9">
    <source>
        <dbReference type="SAM" id="Coils"/>
    </source>
</evidence>
<dbReference type="EMBL" id="CP059272">
    <property type="protein sequence ID" value="QLQ81590.1"/>
    <property type="molecule type" value="Genomic_DNA"/>
</dbReference>
<dbReference type="Pfam" id="PF07716">
    <property type="entry name" value="bZIP_2"/>
    <property type="match status" value="1"/>
</dbReference>
<keyword evidence="9" id="KW-0175">Coiled coil</keyword>
<evidence type="ECO:0000256" key="4">
    <source>
        <dbReference type="ARBA" id="ARBA00023125"/>
    </source>
</evidence>
<dbReference type="PROSITE" id="PS00036">
    <property type="entry name" value="BZIP_BASIC"/>
    <property type="match status" value="1"/>
</dbReference>
<dbReference type="GO" id="GO:0001080">
    <property type="term" value="P:nitrogen catabolite activation of transcription from RNA polymerase II promoter"/>
    <property type="evidence" value="ECO:0007669"/>
    <property type="project" value="TreeGrafter"/>
</dbReference>
<dbReference type="SUPFAM" id="SSF57959">
    <property type="entry name" value="Leucine zipper domain"/>
    <property type="match status" value="1"/>
</dbReference>
<evidence type="ECO:0000256" key="8">
    <source>
        <dbReference type="ARBA" id="ARBA00061302"/>
    </source>
</evidence>
<organism evidence="11 12">
    <name type="scientific">Torulaspora globosa</name>
    <dbReference type="NCBI Taxonomy" id="48254"/>
    <lineage>
        <taxon>Eukaryota</taxon>
        <taxon>Fungi</taxon>
        <taxon>Dikarya</taxon>
        <taxon>Ascomycota</taxon>
        <taxon>Saccharomycotina</taxon>
        <taxon>Saccharomycetes</taxon>
        <taxon>Saccharomycetales</taxon>
        <taxon>Saccharomycetaceae</taxon>
        <taxon>Torulaspora</taxon>
    </lineage>
</organism>
<evidence type="ECO:0000256" key="1">
    <source>
        <dbReference type="ARBA" id="ARBA00004123"/>
    </source>
</evidence>
<keyword evidence="6" id="KW-0804">Transcription</keyword>
<keyword evidence="5" id="KW-0010">Activator</keyword>
<dbReference type="Proteomes" id="UP000510647">
    <property type="component" value="Chromosome 6"/>
</dbReference>
<dbReference type="InterPro" id="IPR004827">
    <property type="entry name" value="bZIP"/>
</dbReference>
<dbReference type="GO" id="GO:0005667">
    <property type="term" value="C:transcription regulator complex"/>
    <property type="evidence" value="ECO:0007669"/>
    <property type="project" value="TreeGrafter"/>
</dbReference>
<reference evidence="11 12" key="1">
    <citation type="submission" date="2020-06" db="EMBL/GenBank/DDBJ databases">
        <title>The yeast mating-type switching endonuclease HO is a domesticated member of an unorthodox homing genetic element family.</title>
        <authorList>
            <person name="Coughlan A.Y."/>
            <person name="Lombardi L."/>
            <person name="Braun-Galleani S."/>
            <person name="Martos A.R."/>
            <person name="Galeote V."/>
            <person name="Bigey F."/>
            <person name="Dequin S."/>
            <person name="Byrne K.P."/>
            <person name="Wolfe K.H."/>
        </authorList>
    </citation>
    <scope>NUCLEOTIDE SEQUENCE [LARGE SCALE GENOMIC DNA]</scope>
    <source>
        <strain evidence="11 12">CBS2947</strain>
    </source>
</reference>
<keyword evidence="7" id="KW-0539">Nucleus</keyword>
<accession>A0A7H9HW16</accession>
<evidence type="ECO:0000313" key="12">
    <source>
        <dbReference type="Proteomes" id="UP000510647"/>
    </source>
</evidence>
<evidence type="ECO:0000259" key="10">
    <source>
        <dbReference type="PROSITE" id="PS50217"/>
    </source>
</evidence>
<dbReference type="GO" id="GO:0000978">
    <property type="term" value="F:RNA polymerase II cis-regulatory region sequence-specific DNA binding"/>
    <property type="evidence" value="ECO:0007669"/>
    <property type="project" value="TreeGrafter"/>
</dbReference>
<proteinExistence type="inferred from homology"/>
<dbReference type="GO" id="GO:0005634">
    <property type="term" value="C:nucleus"/>
    <property type="evidence" value="ECO:0007669"/>
    <property type="project" value="UniProtKB-SubCell"/>
</dbReference>
<dbReference type="GO" id="GO:0008652">
    <property type="term" value="P:amino acid biosynthetic process"/>
    <property type="evidence" value="ECO:0007669"/>
    <property type="project" value="UniProtKB-KW"/>
</dbReference>
<dbReference type="FunFam" id="3.30.160.60:FF:001491">
    <property type="entry name" value="Cross-pathway control protein A"/>
    <property type="match status" value="1"/>
</dbReference>
<protein>
    <recommendedName>
        <fullName evidence="10">BZIP domain-containing protein</fullName>
    </recommendedName>
</protein>
<evidence type="ECO:0000256" key="7">
    <source>
        <dbReference type="ARBA" id="ARBA00023242"/>
    </source>
</evidence>
<dbReference type="CDD" id="cd12192">
    <property type="entry name" value="GCN4_cent"/>
    <property type="match status" value="1"/>
</dbReference>
<evidence type="ECO:0000256" key="5">
    <source>
        <dbReference type="ARBA" id="ARBA00023159"/>
    </source>
</evidence>
<dbReference type="OrthoDB" id="5419235at2759"/>
<comment type="similarity">
    <text evidence="8">Belongs to the bZIP family. GCN4 subfamily.</text>
</comment>
<evidence type="ECO:0000256" key="3">
    <source>
        <dbReference type="ARBA" id="ARBA00023015"/>
    </source>
</evidence>
<dbReference type="InterPro" id="IPR046347">
    <property type="entry name" value="bZIP_sf"/>
</dbReference>
<dbReference type="Gene3D" id="3.30.160.60">
    <property type="entry name" value="Classic Zinc Finger"/>
    <property type="match status" value="1"/>
</dbReference>
<dbReference type="GO" id="GO:0000981">
    <property type="term" value="F:DNA-binding transcription factor activity, RNA polymerase II-specific"/>
    <property type="evidence" value="ECO:0007669"/>
    <property type="project" value="TreeGrafter"/>
</dbReference>
<feature type="coiled-coil region" evidence="9">
    <location>
        <begin position="178"/>
        <end position="219"/>
    </location>
</feature>
<dbReference type="PROSITE" id="PS50217">
    <property type="entry name" value="BZIP"/>
    <property type="match status" value="1"/>
</dbReference>
<dbReference type="AlphaFoldDB" id="A0A7H9HW16"/>
<evidence type="ECO:0000256" key="2">
    <source>
        <dbReference type="ARBA" id="ARBA00022605"/>
    </source>
</evidence>
<keyword evidence="2" id="KW-0028">Amino-acid biosynthesis</keyword>
<dbReference type="PANTHER" id="PTHR11462:SF35">
    <property type="entry name" value="TRANSCRIPTION FACTOR JRA"/>
    <property type="match status" value="1"/>
</dbReference>
<dbReference type="PANTHER" id="PTHR11462">
    <property type="entry name" value="JUN TRANSCRIPTION FACTOR-RELATED"/>
    <property type="match status" value="1"/>
</dbReference>
<keyword evidence="3" id="KW-0805">Transcription regulation</keyword>
<dbReference type="SMART" id="SM00338">
    <property type="entry name" value="BRLZ"/>
    <property type="match status" value="1"/>
</dbReference>
<dbReference type="CDD" id="cd12193">
    <property type="entry name" value="bZIP_GCN4"/>
    <property type="match status" value="1"/>
</dbReference>
<keyword evidence="12" id="KW-1185">Reference proteome</keyword>
<sequence length="223" mass="25037">MSIFTNTTIANSFESSNGAGDRQPIVGELIFDSFIKKEENQEHETIDFFSQDDENLTPIFENATVNNVSPSEWGSLFDNEIPISSEDVFNFSPQELVDESSQSADPQLEISAKSFLPTPVFEEAKLSSKSCGRVSKKSSPKVDHLGVTSYNRKVRTIPLSPVVADADDPVALKRARNTEAARRSRARKTQRMNELELKVEQLLKRNQELEQEIQRLNSIISSK</sequence>
<name>A0A7H9HW16_9SACH</name>
<evidence type="ECO:0000256" key="6">
    <source>
        <dbReference type="ARBA" id="ARBA00023163"/>
    </source>
</evidence>
<dbReference type="GO" id="GO:1903833">
    <property type="term" value="P:positive regulation of cellular response to amino acid starvation"/>
    <property type="evidence" value="ECO:0007669"/>
    <property type="project" value="TreeGrafter"/>
</dbReference>
<dbReference type="InterPro" id="IPR050946">
    <property type="entry name" value="AP-1_TF_bZIP"/>
</dbReference>
<keyword evidence="4" id="KW-0238">DNA-binding</keyword>
<gene>
    <name evidence="11" type="ORF">HG537_0F03510</name>
</gene>
<comment type="subcellular location">
    <subcellularLocation>
        <location evidence="1">Nucleus</location>
    </subcellularLocation>
</comment>
<evidence type="ECO:0000313" key="11">
    <source>
        <dbReference type="EMBL" id="QLQ81590.1"/>
    </source>
</evidence>
<feature type="domain" description="BZIP" evidence="10">
    <location>
        <begin position="167"/>
        <end position="217"/>
    </location>
</feature>